<proteinExistence type="inferred from homology"/>
<evidence type="ECO:0000256" key="3">
    <source>
        <dbReference type="ARBA" id="ARBA00022448"/>
    </source>
</evidence>
<name>A0A2U8VNA0_9HYPH</name>
<dbReference type="AlphaFoldDB" id="A0A2U8VNA0"/>
<evidence type="ECO:0000313" key="15">
    <source>
        <dbReference type="EMBL" id="AWN35085.1"/>
    </source>
</evidence>
<dbReference type="InterPro" id="IPR016174">
    <property type="entry name" value="Di-haem_cyt_TM"/>
</dbReference>
<keyword evidence="9 13" id="KW-1133">Transmembrane helix</keyword>
<dbReference type="EMBL" id="CP029551">
    <property type="protein sequence ID" value="AWN35085.1"/>
    <property type="molecule type" value="Genomic_DNA"/>
</dbReference>
<dbReference type="SUPFAM" id="SSF81342">
    <property type="entry name" value="Transmembrane di-heme cytochromes"/>
    <property type="match status" value="1"/>
</dbReference>
<dbReference type="GO" id="GO:0005886">
    <property type="term" value="C:plasma membrane"/>
    <property type="evidence" value="ECO:0007669"/>
    <property type="project" value="UniProtKB-SubCell"/>
</dbReference>
<dbReference type="Pfam" id="PF01292">
    <property type="entry name" value="Ni_hydr_CYTB"/>
    <property type="match status" value="1"/>
</dbReference>
<sequence length="203" mass="21741">MGRSHPSRPLGGLCDFATAARAGSRLGCPSVTVIRYSRAHRLVHWTTAALVLSLLGLGLTMIDSLASWRSTGLVIHKAGGLTVFVLTAFRLGLLATRSRALTPPRPRSVQHAAAIVTHTLLYVLLVIVPLTGWAMQGAAGTPIVLPGGYALPQILSQNIVVYGALREAHGVLTRVLWTLILLHAGAALYHGLIRRDDVLERML</sequence>
<keyword evidence="11 13" id="KW-0472">Membrane</keyword>
<feature type="transmembrane region" description="Helical" evidence="13">
    <location>
        <begin position="74"/>
        <end position="93"/>
    </location>
</feature>
<evidence type="ECO:0000256" key="11">
    <source>
        <dbReference type="ARBA" id="ARBA00023136"/>
    </source>
</evidence>
<keyword evidence="3" id="KW-0813">Transport</keyword>
<keyword evidence="8" id="KW-0249">Electron transport</keyword>
<dbReference type="PANTHER" id="PTHR30529">
    <property type="entry name" value="CYTOCHROME B561"/>
    <property type="match status" value="1"/>
</dbReference>
<dbReference type="GO" id="GO:0022904">
    <property type="term" value="P:respiratory electron transport chain"/>
    <property type="evidence" value="ECO:0007669"/>
    <property type="project" value="InterPro"/>
</dbReference>
<dbReference type="Proteomes" id="UP000246058">
    <property type="component" value="Chromosome"/>
</dbReference>
<evidence type="ECO:0000256" key="7">
    <source>
        <dbReference type="ARBA" id="ARBA00022723"/>
    </source>
</evidence>
<dbReference type="GO" id="GO:0020037">
    <property type="term" value="F:heme binding"/>
    <property type="evidence" value="ECO:0007669"/>
    <property type="project" value="TreeGrafter"/>
</dbReference>
<evidence type="ECO:0000256" key="12">
    <source>
        <dbReference type="ARBA" id="ARBA00037975"/>
    </source>
</evidence>
<evidence type="ECO:0000256" key="5">
    <source>
        <dbReference type="ARBA" id="ARBA00022617"/>
    </source>
</evidence>
<feature type="transmembrane region" description="Helical" evidence="13">
    <location>
        <begin position="42"/>
        <end position="62"/>
    </location>
</feature>
<dbReference type="GO" id="GO:0009055">
    <property type="term" value="F:electron transfer activity"/>
    <property type="evidence" value="ECO:0007669"/>
    <property type="project" value="InterPro"/>
</dbReference>
<comment type="subcellular location">
    <subcellularLocation>
        <location evidence="2">Cell membrane</location>
        <topology evidence="2">Multi-pass membrane protein</topology>
    </subcellularLocation>
</comment>
<keyword evidence="16" id="KW-1185">Reference proteome</keyword>
<evidence type="ECO:0000256" key="13">
    <source>
        <dbReference type="SAM" id="Phobius"/>
    </source>
</evidence>
<evidence type="ECO:0000256" key="4">
    <source>
        <dbReference type="ARBA" id="ARBA00022475"/>
    </source>
</evidence>
<dbReference type="Gene3D" id="1.20.950.20">
    <property type="entry name" value="Transmembrane di-heme cytochromes, Chain C"/>
    <property type="match status" value="1"/>
</dbReference>
<evidence type="ECO:0000259" key="14">
    <source>
        <dbReference type="Pfam" id="PF01292"/>
    </source>
</evidence>
<evidence type="ECO:0000256" key="8">
    <source>
        <dbReference type="ARBA" id="ARBA00022982"/>
    </source>
</evidence>
<dbReference type="OrthoDB" id="1247465at2"/>
<organism evidence="15 16">
    <name type="scientific">Methylobacterium radiodurans</name>
    <dbReference type="NCBI Taxonomy" id="2202828"/>
    <lineage>
        <taxon>Bacteria</taxon>
        <taxon>Pseudomonadati</taxon>
        <taxon>Pseudomonadota</taxon>
        <taxon>Alphaproteobacteria</taxon>
        <taxon>Hyphomicrobiales</taxon>
        <taxon>Methylobacteriaceae</taxon>
        <taxon>Methylobacterium</taxon>
    </lineage>
</organism>
<keyword evidence="6 13" id="KW-0812">Transmembrane</keyword>
<dbReference type="PANTHER" id="PTHR30529:SF6">
    <property type="entry name" value="BLL0291 PROTEIN"/>
    <property type="match status" value="1"/>
</dbReference>
<evidence type="ECO:0000256" key="2">
    <source>
        <dbReference type="ARBA" id="ARBA00004651"/>
    </source>
</evidence>
<reference evidence="15 16" key="1">
    <citation type="submission" date="2018-05" db="EMBL/GenBank/DDBJ databases">
        <title>Complete Genome Sequence of Methylobacterium sp. 17Sr1-43.</title>
        <authorList>
            <person name="Srinivasan S."/>
        </authorList>
    </citation>
    <scope>NUCLEOTIDE SEQUENCE [LARGE SCALE GENOMIC DNA]</scope>
    <source>
        <strain evidence="15 16">17Sr1-43</strain>
    </source>
</reference>
<comment type="similarity">
    <text evidence="12">Belongs to the cytochrome b561 family.</text>
</comment>
<evidence type="ECO:0000313" key="16">
    <source>
        <dbReference type="Proteomes" id="UP000246058"/>
    </source>
</evidence>
<dbReference type="GO" id="GO:0046872">
    <property type="term" value="F:metal ion binding"/>
    <property type="evidence" value="ECO:0007669"/>
    <property type="project" value="UniProtKB-KW"/>
</dbReference>
<accession>A0A2U8VNA0</accession>
<dbReference type="KEGG" id="meti:DK427_04445"/>
<evidence type="ECO:0000256" key="10">
    <source>
        <dbReference type="ARBA" id="ARBA00023004"/>
    </source>
</evidence>
<evidence type="ECO:0000256" key="6">
    <source>
        <dbReference type="ARBA" id="ARBA00022692"/>
    </source>
</evidence>
<evidence type="ECO:0000256" key="9">
    <source>
        <dbReference type="ARBA" id="ARBA00022989"/>
    </source>
</evidence>
<feature type="transmembrane region" description="Helical" evidence="13">
    <location>
        <begin position="175"/>
        <end position="193"/>
    </location>
</feature>
<keyword evidence="10" id="KW-0408">Iron</keyword>
<gene>
    <name evidence="15" type="ORF">DK427_04445</name>
</gene>
<comment type="cofactor">
    <cofactor evidence="1">
        <name>heme b</name>
        <dbReference type="ChEBI" id="CHEBI:60344"/>
    </cofactor>
</comment>
<protein>
    <submittedName>
        <fullName evidence="15">Cytochrome B</fullName>
    </submittedName>
</protein>
<keyword evidence="4" id="KW-1003">Cell membrane</keyword>
<evidence type="ECO:0000256" key="1">
    <source>
        <dbReference type="ARBA" id="ARBA00001970"/>
    </source>
</evidence>
<feature type="domain" description="Cytochrome b561 bacterial/Ni-hydrogenase" evidence="14">
    <location>
        <begin position="35"/>
        <end position="203"/>
    </location>
</feature>
<dbReference type="InterPro" id="IPR011577">
    <property type="entry name" value="Cyt_b561_bac/Ni-Hgenase"/>
</dbReference>
<dbReference type="InterPro" id="IPR052168">
    <property type="entry name" value="Cytochrome_b561_oxidase"/>
</dbReference>
<keyword evidence="7" id="KW-0479">Metal-binding</keyword>
<feature type="transmembrane region" description="Helical" evidence="13">
    <location>
        <begin position="113"/>
        <end position="135"/>
    </location>
</feature>
<keyword evidence="5" id="KW-0349">Heme</keyword>